<dbReference type="GO" id="GO:0016830">
    <property type="term" value="F:carbon-carbon lyase activity"/>
    <property type="evidence" value="ECO:0007669"/>
    <property type="project" value="UniProtKB-UniRule"/>
</dbReference>
<name>A0A143PXA6_LUTPR</name>
<feature type="binding site" evidence="4">
    <location>
        <begin position="55"/>
        <end position="57"/>
    </location>
    <ligand>
        <name>substrate</name>
    </ligand>
</feature>
<dbReference type="Proteomes" id="UP000076079">
    <property type="component" value="Chromosome"/>
</dbReference>
<dbReference type="PANTHER" id="PTHR37167:SF1">
    <property type="entry name" value="1,4-DIHYDROXY-6-NAPHTOATE SYNTHASE"/>
    <property type="match status" value="1"/>
</dbReference>
<dbReference type="SUPFAM" id="SSF53850">
    <property type="entry name" value="Periplasmic binding protein-like II"/>
    <property type="match status" value="1"/>
</dbReference>
<evidence type="ECO:0000313" key="6">
    <source>
        <dbReference type="Proteomes" id="UP000076079"/>
    </source>
</evidence>
<proteinExistence type="inferred from homology"/>
<accession>A0A143PXA6</accession>
<comment type="pathway">
    <text evidence="1 4">Quinol/quinone metabolism; menaquinone biosynthesis.</text>
</comment>
<dbReference type="PATRIC" id="fig|1813736.3.peg.6285"/>
<keyword evidence="2 4" id="KW-0474">Menaquinone biosynthesis</keyword>
<evidence type="ECO:0000256" key="1">
    <source>
        <dbReference type="ARBA" id="ARBA00004863"/>
    </source>
</evidence>
<feature type="binding site" evidence="4">
    <location>
        <begin position="109"/>
        <end position="110"/>
    </location>
    <ligand>
        <name>substrate</name>
    </ligand>
</feature>
<keyword evidence="3 4" id="KW-0456">Lyase</keyword>
<comment type="similarity">
    <text evidence="4">Belongs to the MqnA/MqnD family. MqnD subfamily.</text>
</comment>
<dbReference type="STRING" id="1855912.LuPra_05982"/>
<dbReference type="UniPathway" id="UPA00079"/>
<comment type="catalytic activity">
    <reaction evidence="4">
        <text>cyclic dehypoxanthinylfutalosinate = 1,4-dihydroxy-6-naphthoate + dihydroxyacetone</text>
        <dbReference type="Rhea" id="RHEA:33087"/>
        <dbReference type="ChEBI" id="CHEBI:16016"/>
        <dbReference type="ChEBI" id="CHEBI:64254"/>
        <dbReference type="ChEBI" id="CHEBI:64270"/>
        <dbReference type="EC" id="4.1.99.29"/>
    </reaction>
</comment>
<reference evidence="5 6" key="1">
    <citation type="journal article" date="2016" name="Genome Announc.">
        <title>First Complete Genome Sequence of a Subdivision 6 Acidobacterium Strain.</title>
        <authorList>
            <person name="Huang S."/>
            <person name="Vieira S."/>
            <person name="Bunk B."/>
            <person name="Riedel T."/>
            <person name="Sproer C."/>
            <person name="Overmann J."/>
        </authorList>
    </citation>
    <scope>NUCLEOTIDE SEQUENCE [LARGE SCALE GENOMIC DNA]</scope>
    <source>
        <strain evidence="6">DSM 100886 HEG_-6_39</strain>
    </source>
</reference>
<dbReference type="AlphaFoldDB" id="A0A143PXA6"/>
<keyword evidence="6" id="KW-1185">Reference proteome</keyword>
<evidence type="ECO:0000256" key="3">
    <source>
        <dbReference type="ARBA" id="ARBA00023239"/>
    </source>
</evidence>
<dbReference type="OrthoDB" id="9809439at2"/>
<dbReference type="GO" id="GO:0009234">
    <property type="term" value="P:menaquinone biosynthetic process"/>
    <property type="evidence" value="ECO:0007669"/>
    <property type="project" value="UniProtKB-UniRule"/>
</dbReference>
<organism evidence="5 6">
    <name type="scientific">Luteitalea pratensis</name>
    <dbReference type="NCBI Taxonomy" id="1855912"/>
    <lineage>
        <taxon>Bacteria</taxon>
        <taxon>Pseudomonadati</taxon>
        <taxon>Acidobacteriota</taxon>
        <taxon>Vicinamibacteria</taxon>
        <taxon>Vicinamibacterales</taxon>
        <taxon>Vicinamibacteraceae</taxon>
        <taxon>Luteitalea</taxon>
    </lineage>
</organism>
<feature type="active site" description="Proton acceptor" evidence="4">
    <location>
        <position position="182"/>
    </location>
</feature>
<protein>
    <recommendedName>
        <fullName evidence="4">1,4-dihydroxy-6-naphtoate synthase</fullName>
        <ecNumber evidence="4">4.1.99.29</ecNumber>
    </recommendedName>
    <alternativeName>
        <fullName evidence="4">Menaquinone biosynthetic enzyme MqnD</fullName>
    </alternativeName>
</protein>
<dbReference type="PANTHER" id="PTHR37167">
    <property type="entry name" value="1,4-DIHYDROXY-6-NAPHTOATE SYNTHASE"/>
    <property type="match status" value="1"/>
</dbReference>
<dbReference type="HAMAP" id="MF_00996">
    <property type="entry name" value="MqnD"/>
    <property type="match status" value="1"/>
</dbReference>
<dbReference type="EC" id="4.1.99.29" evidence="4"/>
<evidence type="ECO:0000256" key="4">
    <source>
        <dbReference type="HAMAP-Rule" id="MF_00996"/>
    </source>
</evidence>
<sequence length="324" mass="34839">MRELTFGYSPCPNDTYAFHALAHGLTDAPFRVRPVLLDIEELNRRAHAGEFDLTKLSVGAFASIGDRYRLLRSGAALGHAVGPLVVARTPMTLAEAVSRKVAIPGTETTAYRLLRLAAAGLPPSTGFGVPGGEPALPPVNVVPTLAREGLAEQAPTSLVEMRYDRILRAIADGEVDAGLIIHESRFTYADHGLVKVIDLGDWWEKETGLPVPLAGICARADLGDDVRMAAERAIRASVQYAFDHPDASREYVRAHAQEMSDEVCAQHIALYVNEHSLDIGDDGLRAIARLVEGPLSECDAVPGQVGPALRARPREHKIGSAGNH</sequence>
<dbReference type="InterPro" id="IPR003773">
    <property type="entry name" value="Menaquinone_biosynth"/>
</dbReference>
<dbReference type="KEGG" id="abac:LuPra_05982"/>
<evidence type="ECO:0000256" key="2">
    <source>
        <dbReference type="ARBA" id="ARBA00022428"/>
    </source>
</evidence>
<dbReference type="CDD" id="cd13635">
    <property type="entry name" value="PBP2_Ttha1568_Mqnd"/>
    <property type="match status" value="1"/>
</dbReference>
<dbReference type="EMBL" id="CP015136">
    <property type="protein sequence ID" value="AMY12700.1"/>
    <property type="molecule type" value="Genomic_DNA"/>
</dbReference>
<dbReference type="Pfam" id="PF02621">
    <property type="entry name" value="VitK2_biosynth"/>
    <property type="match status" value="2"/>
</dbReference>
<dbReference type="RefSeq" id="WP_110174137.1">
    <property type="nucleotide sequence ID" value="NZ_CP015136.1"/>
</dbReference>
<dbReference type="Gene3D" id="3.40.190.10">
    <property type="entry name" value="Periplasmic binding protein-like II"/>
    <property type="match status" value="2"/>
</dbReference>
<reference evidence="6" key="2">
    <citation type="submission" date="2016-04" db="EMBL/GenBank/DDBJ databases">
        <title>First Complete Genome Sequence of a Subdivision 6 Acidobacterium.</title>
        <authorList>
            <person name="Huang S."/>
            <person name="Vieira S."/>
            <person name="Bunk B."/>
            <person name="Riedel T."/>
            <person name="Sproeer C."/>
            <person name="Overmann J."/>
        </authorList>
    </citation>
    <scope>NUCLEOTIDE SEQUENCE [LARGE SCALE GENOMIC DNA]</scope>
    <source>
        <strain evidence="6">DSM 100886 HEG_-6_39</strain>
    </source>
</reference>
<evidence type="ECO:0000313" key="5">
    <source>
        <dbReference type="EMBL" id="AMY12700.1"/>
    </source>
</evidence>
<comment type="function">
    <text evidence="4">Catalyzes the conversion of cyclic dehypoxanthine futalosine (cyclic DHFL) into 1,4-dihydroxy-6-naphthoate, a step in the biosynthesis of menaquinone (MK, vitamin K2).</text>
</comment>
<dbReference type="InterPro" id="IPR030869">
    <property type="entry name" value="MqnD"/>
</dbReference>
<gene>
    <name evidence="4" type="primary">mqnD</name>
    <name evidence="5" type="ORF">LuPra_05982</name>
</gene>